<name>A0A1T4JRN7_9HYPH</name>
<organism evidence="1 2">
    <name type="scientific">Enhydrobacter aerosaccus</name>
    <dbReference type="NCBI Taxonomy" id="225324"/>
    <lineage>
        <taxon>Bacteria</taxon>
        <taxon>Pseudomonadati</taxon>
        <taxon>Pseudomonadota</taxon>
        <taxon>Alphaproteobacteria</taxon>
        <taxon>Hyphomicrobiales</taxon>
        <taxon>Enhydrobacter</taxon>
    </lineage>
</organism>
<reference evidence="2" key="1">
    <citation type="submission" date="2017-02" db="EMBL/GenBank/DDBJ databases">
        <authorList>
            <person name="Varghese N."/>
            <person name="Submissions S."/>
        </authorList>
    </citation>
    <scope>NUCLEOTIDE SEQUENCE [LARGE SCALE GENOMIC DNA]</scope>
    <source>
        <strain evidence="2">ATCC 27094</strain>
    </source>
</reference>
<sequence length="109" mass="12181">MTTLDELLRLDGRLTMVHIERWVARGLLRPSGPAEHWTFEQIDVARAHLLTELADDIGLDDDTLEAVVGLIDQVHTLRAQLGLLGQAIAEQPTETRESIAVTLKRLHGR</sequence>
<dbReference type="EMBL" id="FUWJ01000001">
    <property type="protein sequence ID" value="SJZ32811.1"/>
    <property type="molecule type" value="Genomic_DNA"/>
</dbReference>
<dbReference type="RefSeq" id="WP_170920741.1">
    <property type="nucleotide sequence ID" value="NZ_FUWJ01000001.1"/>
</dbReference>
<evidence type="ECO:0000313" key="2">
    <source>
        <dbReference type="Proteomes" id="UP000190092"/>
    </source>
</evidence>
<dbReference type="AlphaFoldDB" id="A0A1T4JRN7"/>
<dbReference type="Proteomes" id="UP000190092">
    <property type="component" value="Unassembled WGS sequence"/>
</dbReference>
<gene>
    <name evidence="1" type="ORF">SAMN02745126_00388</name>
</gene>
<dbReference type="Gene3D" id="1.10.1660.10">
    <property type="match status" value="1"/>
</dbReference>
<evidence type="ECO:0000313" key="1">
    <source>
        <dbReference type="EMBL" id="SJZ32811.1"/>
    </source>
</evidence>
<keyword evidence="2" id="KW-1185">Reference proteome</keyword>
<dbReference type="STRING" id="225324.SAMN02745126_00388"/>
<accession>A0A1T4JRN7</accession>
<protein>
    <submittedName>
        <fullName evidence="1">Chaperone modulatory protein CbpM</fullName>
    </submittedName>
</protein>
<proteinExistence type="predicted"/>